<keyword evidence="3" id="KW-0964">Secreted</keyword>
<protein>
    <submittedName>
        <fullName evidence="5">Uncharacterized protein</fullName>
    </submittedName>
</protein>
<gene>
    <name evidence="5" type="ORF">YQE_02978</name>
</gene>
<dbReference type="EMBL" id="KB740463">
    <property type="protein sequence ID" value="ENN80599.1"/>
    <property type="molecule type" value="Genomic_DNA"/>
</dbReference>
<feature type="non-terminal residue" evidence="5">
    <location>
        <position position="1"/>
    </location>
</feature>
<dbReference type="PANTHER" id="PTHR11610">
    <property type="entry name" value="LIPASE"/>
    <property type="match status" value="1"/>
</dbReference>
<dbReference type="GO" id="GO:0016042">
    <property type="term" value="P:lipid catabolic process"/>
    <property type="evidence" value="ECO:0007669"/>
    <property type="project" value="TreeGrafter"/>
</dbReference>
<dbReference type="GO" id="GO:0016298">
    <property type="term" value="F:lipase activity"/>
    <property type="evidence" value="ECO:0007669"/>
    <property type="project" value="InterPro"/>
</dbReference>
<dbReference type="SUPFAM" id="SSF53474">
    <property type="entry name" value="alpha/beta-Hydrolases"/>
    <property type="match status" value="1"/>
</dbReference>
<evidence type="ECO:0000256" key="3">
    <source>
        <dbReference type="ARBA" id="ARBA00022525"/>
    </source>
</evidence>
<evidence type="ECO:0000256" key="2">
    <source>
        <dbReference type="ARBA" id="ARBA00010701"/>
    </source>
</evidence>
<evidence type="ECO:0000256" key="1">
    <source>
        <dbReference type="ARBA" id="ARBA00004613"/>
    </source>
</evidence>
<dbReference type="PRINTS" id="PR00821">
    <property type="entry name" value="TAGLIPASE"/>
</dbReference>
<evidence type="ECO:0000256" key="4">
    <source>
        <dbReference type="RuleBase" id="RU004262"/>
    </source>
</evidence>
<dbReference type="Gene3D" id="3.40.50.1820">
    <property type="entry name" value="alpha/beta hydrolase"/>
    <property type="match status" value="1"/>
</dbReference>
<dbReference type="OrthoDB" id="199913at2759"/>
<dbReference type="Pfam" id="PF00151">
    <property type="entry name" value="Lipase"/>
    <property type="match status" value="1"/>
</dbReference>
<evidence type="ECO:0000313" key="5">
    <source>
        <dbReference type="EMBL" id="ENN80599.1"/>
    </source>
</evidence>
<dbReference type="GO" id="GO:0017171">
    <property type="term" value="F:serine hydrolase activity"/>
    <property type="evidence" value="ECO:0007669"/>
    <property type="project" value="TreeGrafter"/>
</dbReference>
<dbReference type="OMA" id="CHNSALD"/>
<reference evidence="5" key="1">
    <citation type="journal article" date="2013" name="Genome Biol.">
        <title>Draft genome of the mountain pine beetle, Dendroctonus ponderosae Hopkins, a major forest pest.</title>
        <authorList>
            <person name="Keeling C.I."/>
            <person name="Yuen M.M."/>
            <person name="Liao N.Y."/>
            <person name="Docking T.R."/>
            <person name="Chan S.K."/>
            <person name="Taylor G.A."/>
            <person name="Palmquist D.L."/>
            <person name="Jackman S.D."/>
            <person name="Nguyen A."/>
            <person name="Li M."/>
            <person name="Henderson H."/>
            <person name="Janes J.K."/>
            <person name="Zhao Y."/>
            <person name="Pandoh P."/>
            <person name="Moore R."/>
            <person name="Sperling F.A."/>
            <person name="Huber D.P."/>
            <person name="Birol I."/>
            <person name="Jones S.J."/>
            <person name="Bohlmann J."/>
        </authorList>
    </citation>
    <scope>NUCLEOTIDE SEQUENCE</scope>
</reference>
<dbReference type="HOGENOM" id="CLU_027171_2_2_1"/>
<comment type="similarity">
    <text evidence="2 4">Belongs to the AB hydrolase superfamily. Lipase family.</text>
</comment>
<dbReference type="InterPro" id="IPR013818">
    <property type="entry name" value="Lipase"/>
</dbReference>
<accession>N6TJJ1</accession>
<dbReference type="PANTHER" id="PTHR11610:SF173">
    <property type="entry name" value="LIPASE DOMAIN-CONTAINING PROTEIN-RELATED"/>
    <property type="match status" value="1"/>
</dbReference>
<dbReference type="AlphaFoldDB" id="N6TJJ1"/>
<name>N6TJJ1_DENPD</name>
<dbReference type="GO" id="GO:0005615">
    <property type="term" value="C:extracellular space"/>
    <property type="evidence" value="ECO:0007669"/>
    <property type="project" value="TreeGrafter"/>
</dbReference>
<organism evidence="5">
    <name type="scientific">Dendroctonus ponderosae</name>
    <name type="common">Mountain pine beetle</name>
    <dbReference type="NCBI Taxonomy" id="77166"/>
    <lineage>
        <taxon>Eukaryota</taxon>
        <taxon>Metazoa</taxon>
        <taxon>Ecdysozoa</taxon>
        <taxon>Arthropoda</taxon>
        <taxon>Hexapoda</taxon>
        <taxon>Insecta</taxon>
        <taxon>Pterygota</taxon>
        <taxon>Neoptera</taxon>
        <taxon>Endopterygota</taxon>
        <taxon>Coleoptera</taxon>
        <taxon>Polyphaga</taxon>
        <taxon>Cucujiformia</taxon>
        <taxon>Curculionidae</taxon>
        <taxon>Scolytinae</taxon>
        <taxon>Dendroctonus</taxon>
    </lineage>
</organism>
<dbReference type="InterPro" id="IPR000734">
    <property type="entry name" value="TAG_lipase"/>
</dbReference>
<comment type="subcellular location">
    <subcellularLocation>
        <location evidence="1">Secreted</location>
    </subcellularLocation>
</comment>
<dbReference type="InterPro" id="IPR029058">
    <property type="entry name" value="AB_hydrolase_fold"/>
</dbReference>
<proteinExistence type="inferred from homology"/>
<sequence>MGRTSYAGVAIFLLSFCFCHNSALDIPSQKDFLCSIFNATEKELAVIVAKFSLTGHVSLNEIKIIQYTADGGNYSATLSDPEGLKAINLDSDQKIVIITHGFWSSGTTDWVVNMATAYHGIGIRNTLAVDWAEPASTINYVGSARATLNVGRLVAEWLVSYLENNATLIQNLHLVGHSLGAHISAFIGQTIYNLTDVKVGRISGLDFAVRSQLPCSNDAEEVEAYHTDKHLLGFASAVAKQDFLVNYGGPIQPSCKSESNIIEQIECSHGFSHELFINTIKEEDYYAKKCSSSETARLQLCNGNLAVIMGEFNNGTSEQGTFYGNTDSVGDPKDL</sequence>